<reference evidence="1" key="1">
    <citation type="submission" date="2018-02" db="EMBL/GenBank/DDBJ databases">
        <title>Rhizophora mucronata_Transcriptome.</title>
        <authorList>
            <person name="Meera S.P."/>
            <person name="Sreeshan A."/>
            <person name="Augustine A."/>
        </authorList>
    </citation>
    <scope>NUCLEOTIDE SEQUENCE</scope>
    <source>
        <tissue evidence="1">Leaf</tissue>
    </source>
</reference>
<name>A0A2P2LWY4_RHIMU</name>
<dbReference type="AlphaFoldDB" id="A0A2P2LWY4"/>
<accession>A0A2P2LWY4</accession>
<proteinExistence type="predicted"/>
<organism evidence="1">
    <name type="scientific">Rhizophora mucronata</name>
    <name type="common">Asiatic mangrove</name>
    <dbReference type="NCBI Taxonomy" id="61149"/>
    <lineage>
        <taxon>Eukaryota</taxon>
        <taxon>Viridiplantae</taxon>
        <taxon>Streptophyta</taxon>
        <taxon>Embryophyta</taxon>
        <taxon>Tracheophyta</taxon>
        <taxon>Spermatophyta</taxon>
        <taxon>Magnoliopsida</taxon>
        <taxon>eudicotyledons</taxon>
        <taxon>Gunneridae</taxon>
        <taxon>Pentapetalae</taxon>
        <taxon>rosids</taxon>
        <taxon>fabids</taxon>
        <taxon>Malpighiales</taxon>
        <taxon>Rhizophoraceae</taxon>
        <taxon>Rhizophora</taxon>
    </lineage>
</organism>
<dbReference type="EMBL" id="GGEC01041987">
    <property type="protein sequence ID" value="MBX22471.1"/>
    <property type="molecule type" value="Transcribed_RNA"/>
</dbReference>
<sequence>MTCSDNLKVTKINWNEKANLLFNISSVGKAQKQPNTSRSMIRLTQPHFPIAVYHPINLKALRIKFYEQTHPHAQIAVHHQATLKATTIGQ</sequence>
<evidence type="ECO:0000313" key="1">
    <source>
        <dbReference type="EMBL" id="MBX22471.1"/>
    </source>
</evidence>
<protein>
    <submittedName>
        <fullName evidence="1">Uncharacterized protein</fullName>
    </submittedName>
</protein>